<gene>
    <name evidence="2" type="ORF">KM029_12250</name>
</gene>
<dbReference type="InterPro" id="IPR007791">
    <property type="entry name" value="DjlA_N"/>
</dbReference>
<feature type="domain" description="Co-chaperone DjlA N-terminal" evidence="1">
    <location>
        <begin position="205"/>
        <end position="304"/>
    </location>
</feature>
<sequence>MAEFNIDQEIIQASPLATTIHSCKEVQSKTWMDYVKALLAIAGADGEVSQEELDWVFSDFLEVIGASDDEIEEIKKFDFKNVDLTELLSNLDINVPMNYKRTLVYDAVMMARADNVYSREEKEAVWKAAEILGVPYFIARTIEGLVNTEKSLEMIRKSLFELEEEGYPIVDLDKLNMKPASILERNTFGVKLTCEQTQKNYGFALMIIAGADGVISDAEKNWYLEQFVKVSNTPEEIAKEVMEYDFSSGNLEEVINNLKVDVTINFKRTLLYNAIKMASADAEFPEQEKDATDRVAKLLDITDDIAQTIYYLVDTEAKIAKMRTTLFEYN</sequence>
<dbReference type="RefSeq" id="WP_144073553.1">
    <property type="nucleotide sequence ID" value="NZ_CP076128.1"/>
</dbReference>
<keyword evidence="3" id="KW-1185">Reference proteome</keyword>
<dbReference type="Pfam" id="PF05099">
    <property type="entry name" value="TerB"/>
    <property type="match status" value="1"/>
</dbReference>
<dbReference type="Proteomes" id="UP000682802">
    <property type="component" value="Chromosome 1"/>
</dbReference>
<evidence type="ECO:0000313" key="3">
    <source>
        <dbReference type="Proteomes" id="UP000682802"/>
    </source>
</evidence>
<dbReference type="InterPro" id="IPR029024">
    <property type="entry name" value="TerB-like"/>
</dbReference>
<evidence type="ECO:0000259" key="1">
    <source>
        <dbReference type="Pfam" id="PF05099"/>
    </source>
</evidence>
<evidence type="ECO:0000313" key="2">
    <source>
        <dbReference type="EMBL" id="QWG06124.1"/>
    </source>
</evidence>
<protein>
    <submittedName>
        <fullName evidence="2">TerB family tellurite resistance protein</fullName>
    </submittedName>
</protein>
<dbReference type="Gene3D" id="1.10.3680.10">
    <property type="entry name" value="TerB-like"/>
    <property type="match status" value="2"/>
</dbReference>
<proteinExistence type="predicted"/>
<accession>A0ABX8GRS8</accession>
<dbReference type="SUPFAM" id="SSF158682">
    <property type="entry name" value="TerB-like"/>
    <property type="match status" value="2"/>
</dbReference>
<reference evidence="2 3" key="1">
    <citation type="submission" date="2021-05" db="EMBL/GenBank/DDBJ databases">
        <title>Comparative genomic studies on the polysaccharide-degrading batcterial strains of the Flammeovirga genus.</title>
        <authorList>
            <person name="Zewei F."/>
            <person name="Zheng Z."/>
            <person name="Yu L."/>
            <person name="Ruyue G."/>
            <person name="Yanhong M."/>
            <person name="Yuanyuan C."/>
            <person name="Jingyan G."/>
            <person name="Wenjun H."/>
        </authorList>
    </citation>
    <scope>NUCLEOTIDE SEQUENCE [LARGE SCALE GENOMIC DNA]</scope>
    <source>
        <strain evidence="2 3">YS10</strain>
    </source>
</reference>
<name>A0ABX8GRS8_9BACT</name>
<organism evidence="2 3">
    <name type="scientific">Flammeovirga kamogawensis</name>
    <dbReference type="NCBI Taxonomy" id="373891"/>
    <lineage>
        <taxon>Bacteria</taxon>
        <taxon>Pseudomonadati</taxon>
        <taxon>Bacteroidota</taxon>
        <taxon>Cytophagia</taxon>
        <taxon>Cytophagales</taxon>
        <taxon>Flammeovirgaceae</taxon>
        <taxon>Flammeovirga</taxon>
    </lineage>
</organism>
<dbReference type="EMBL" id="CP076128">
    <property type="protein sequence ID" value="QWG06124.1"/>
    <property type="molecule type" value="Genomic_DNA"/>
</dbReference>